<organism evidence="3 4">
    <name type="scientific">Micromonospora sediminimaris</name>
    <dbReference type="NCBI Taxonomy" id="547162"/>
    <lineage>
        <taxon>Bacteria</taxon>
        <taxon>Bacillati</taxon>
        <taxon>Actinomycetota</taxon>
        <taxon>Actinomycetes</taxon>
        <taxon>Micromonosporales</taxon>
        <taxon>Micromonosporaceae</taxon>
        <taxon>Micromonospora</taxon>
    </lineage>
</organism>
<gene>
    <name evidence="3" type="ORF">Vse01_20440</name>
</gene>
<dbReference type="PROSITE" id="PS51318">
    <property type="entry name" value="TAT"/>
    <property type="match status" value="1"/>
</dbReference>
<dbReference type="EMBL" id="BOPD01000011">
    <property type="protein sequence ID" value="GIJ32896.1"/>
    <property type="molecule type" value="Genomic_DNA"/>
</dbReference>
<dbReference type="Pfam" id="PF00079">
    <property type="entry name" value="Serpin"/>
    <property type="match status" value="1"/>
</dbReference>
<keyword evidence="3" id="KW-0723">Serine/threonine-protein kinase</keyword>
<reference evidence="3" key="1">
    <citation type="submission" date="2021-01" db="EMBL/GenBank/DDBJ databases">
        <title>Whole genome shotgun sequence of Verrucosispora sediminis NBRC 107745.</title>
        <authorList>
            <person name="Komaki H."/>
            <person name="Tamura T."/>
        </authorList>
    </citation>
    <scope>NUCLEOTIDE SEQUENCE</scope>
    <source>
        <strain evidence="3">NBRC 107745</strain>
    </source>
</reference>
<dbReference type="PROSITE" id="PS00284">
    <property type="entry name" value="SERPIN"/>
    <property type="match status" value="1"/>
</dbReference>
<dbReference type="InterPro" id="IPR042185">
    <property type="entry name" value="Serpin_sf_2"/>
</dbReference>
<dbReference type="InterPro" id="IPR042178">
    <property type="entry name" value="Serpin_sf_1"/>
</dbReference>
<accession>A0A9W5UPZ0</accession>
<dbReference type="GO" id="GO:0004867">
    <property type="term" value="F:serine-type endopeptidase inhibitor activity"/>
    <property type="evidence" value="ECO:0007669"/>
    <property type="project" value="InterPro"/>
</dbReference>
<evidence type="ECO:0000313" key="3">
    <source>
        <dbReference type="EMBL" id="GIJ32896.1"/>
    </source>
</evidence>
<keyword evidence="3" id="KW-0808">Transferase</keyword>
<dbReference type="Proteomes" id="UP000607311">
    <property type="component" value="Unassembled WGS sequence"/>
</dbReference>
<protein>
    <submittedName>
        <fullName evidence="3">Serine/threonine protein kinase</fullName>
    </submittedName>
</protein>
<dbReference type="PANTHER" id="PTHR11461">
    <property type="entry name" value="SERINE PROTEASE INHIBITOR, SERPIN"/>
    <property type="match status" value="1"/>
</dbReference>
<name>A0A9W5UPZ0_9ACTN</name>
<dbReference type="InterPro" id="IPR006311">
    <property type="entry name" value="TAT_signal"/>
</dbReference>
<keyword evidence="4" id="KW-1185">Reference proteome</keyword>
<dbReference type="PANTHER" id="PTHR11461:SF211">
    <property type="entry name" value="GH10112P-RELATED"/>
    <property type="match status" value="1"/>
</dbReference>
<dbReference type="SMART" id="SM00093">
    <property type="entry name" value="SERPIN"/>
    <property type="match status" value="1"/>
</dbReference>
<dbReference type="Gene3D" id="3.30.497.10">
    <property type="entry name" value="Antithrombin, subunit I, domain 2"/>
    <property type="match status" value="1"/>
</dbReference>
<sequence length="451" mass="48523">MKFDAFWTFLRHVPVTLHYRRGMVSRRSILGAVPLAAAALTAAPGHPRWLTGASASSDPVRVPPDPATMQAAATAVRGFTADLYRTIASSHTGGNVVCAPYSVQLALAMARAGAGSTTADEMDAVLHAPHPRPGALDSGLNTVDQSLAGRFQDGDGVRQPRMTTANAVWTRLDLGLRSGFRDTLAGYYGALPHPVDFRDAPEAARQEINTWVSDRTNAKIPELLVPDSVRSDTSLMLTNTAYLKAAWYYPFRASATVEEPFTRDDGTVVQVPMMRGPFDRMGHLLGDGWRAVDVPLAGNGLAMAIVMPTRDNLAAVEANLDGAWLSALFAGFQFTDIELRMPRWTFRLPAQLGAALSGLGMPTAFTPYADFTGMSTTDPALCIDDVVHETFIGVDEKGVEAAAASAVIIRPPSIPQGPQFFVNRPFLYVIHDRVTGVPLFLGRVHDPLVTG</sequence>
<dbReference type="SUPFAM" id="SSF56574">
    <property type="entry name" value="Serpins"/>
    <property type="match status" value="1"/>
</dbReference>
<dbReference type="Gene3D" id="2.30.39.10">
    <property type="entry name" value="Alpha-1-antitrypsin, domain 1"/>
    <property type="match status" value="1"/>
</dbReference>
<dbReference type="InterPro" id="IPR023795">
    <property type="entry name" value="Serpin_CS"/>
</dbReference>
<evidence type="ECO:0000256" key="1">
    <source>
        <dbReference type="RuleBase" id="RU000411"/>
    </source>
</evidence>
<proteinExistence type="inferred from homology"/>
<dbReference type="InterPro" id="IPR036186">
    <property type="entry name" value="Serpin_sf"/>
</dbReference>
<dbReference type="AlphaFoldDB" id="A0A9W5UPZ0"/>
<comment type="similarity">
    <text evidence="1">Belongs to the serpin family.</text>
</comment>
<dbReference type="GO" id="GO:0004674">
    <property type="term" value="F:protein serine/threonine kinase activity"/>
    <property type="evidence" value="ECO:0007669"/>
    <property type="project" value="UniProtKB-KW"/>
</dbReference>
<dbReference type="GO" id="GO:0005615">
    <property type="term" value="C:extracellular space"/>
    <property type="evidence" value="ECO:0007669"/>
    <property type="project" value="InterPro"/>
</dbReference>
<dbReference type="InterPro" id="IPR023796">
    <property type="entry name" value="Serpin_dom"/>
</dbReference>
<evidence type="ECO:0000313" key="4">
    <source>
        <dbReference type="Proteomes" id="UP000607311"/>
    </source>
</evidence>
<dbReference type="CDD" id="cd19590">
    <property type="entry name" value="serpin_thermopin-like"/>
    <property type="match status" value="1"/>
</dbReference>
<keyword evidence="3" id="KW-0418">Kinase</keyword>
<feature type="domain" description="Serpin" evidence="2">
    <location>
        <begin position="81"/>
        <end position="447"/>
    </location>
</feature>
<dbReference type="InterPro" id="IPR000215">
    <property type="entry name" value="Serpin_fam"/>
</dbReference>
<evidence type="ECO:0000259" key="2">
    <source>
        <dbReference type="SMART" id="SM00093"/>
    </source>
</evidence>
<comment type="caution">
    <text evidence="3">The sequence shown here is derived from an EMBL/GenBank/DDBJ whole genome shotgun (WGS) entry which is preliminary data.</text>
</comment>